<protein>
    <submittedName>
        <fullName evidence="1">DegV family protein</fullName>
    </submittedName>
</protein>
<proteinExistence type="predicted"/>
<reference evidence="1" key="1">
    <citation type="submission" date="2021-11" db="EMBL/GenBank/DDBJ databases">
        <title>Study of the species diversity of bacterial strains isolated from a unique natural object - Shulgan-Tash cave (Bashkiria).</title>
        <authorList>
            <person name="Sazanova A.L."/>
            <person name="Chirak E.R."/>
            <person name="Safronova V.I."/>
        </authorList>
    </citation>
    <scope>NUCLEOTIDE SEQUENCE</scope>
    <source>
        <strain evidence="1">P1</strain>
    </source>
</reference>
<sequence length="312" mass="33238">MNIAVVTDSTASLPHELRTEHGIVVVPLHLVVDGQEQVEGDDVGTDWVVDALRRKVDISTSRPAPVSFLRAYEQAAKGGADAIISVHLSTAMSGTADSARSAALESPVPVHVVDSRTIGMAVGFAAVSASRDAAAGRDVDDVLERLERRLDASSVRLLVHSLDRLRRGGRIGGATALLGSALAVKPVLHVQDGRVEPLERVRTASRAIARLQALTVEHHDNLPEWAGDVDIAVQHVDAGERAQGPARTPGRCPEHQGGDHPAERDGRLARRSGDDRRRHGPAHRRLTIHSRARVTVAIHTGAQRPPPTCGAA</sequence>
<dbReference type="EMBL" id="CP087977">
    <property type="protein sequence ID" value="UUZ45800.1"/>
    <property type="molecule type" value="Genomic_DNA"/>
</dbReference>
<gene>
    <name evidence="1" type="ORF">LP422_07645</name>
</gene>
<dbReference type="Proteomes" id="UP001059663">
    <property type="component" value="Chromosome"/>
</dbReference>
<accession>A0AC61U6Y1</accession>
<organism evidence="1 2">
    <name type="scientific">Janibacter limosus</name>
    <dbReference type="NCBI Taxonomy" id="53458"/>
    <lineage>
        <taxon>Bacteria</taxon>
        <taxon>Bacillati</taxon>
        <taxon>Actinomycetota</taxon>
        <taxon>Actinomycetes</taxon>
        <taxon>Micrococcales</taxon>
        <taxon>Intrasporangiaceae</taxon>
        <taxon>Janibacter</taxon>
    </lineage>
</organism>
<evidence type="ECO:0000313" key="1">
    <source>
        <dbReference type="EMBL" id="UUZ45800.1"/>
    </source>
</evidence>
<name>A0AC61U6Y1_9MICO</name>
<evidence type="ECO:0000313" key="2">
    <source>
        <dbReference type="Proteomes" id="UP001059663"/>
    </source>
</evidence>